<feature type="transmembrane region" description="Helical" evidence="1">
    <location>
        <begin position="131"/>
        <end position="150"/>
    </location>
</feature>
<name>A0A949K1Q3_9FIRM</name>
<organism evidence="2 3">
    <name type="scientific">Diplocloster agilis</name>
    <dbReference type="NCBI Taxonomy" id="2850323"/>
    <lineage>
        <taxon>Bacteria</taxon>
        <taxon>Bacillati</taxon>
        <taxon>Bacillota</taxon>
        <taxon>Clostridia</taxon>
        <taxon>Lachnospirales</taxon>
        <taxon>Lachnospiraceae</taxon>
        <taxon>Diplocloster</taxon>
    </lineage>
</organism>
<feature type="transmembrane region" description="Helical" evidence="1">
    <location>
        <begin position="57"/>
        <end position="80"/>
    </location>
</feature>
<dbReference type="EMBL" id="JAHQCW010000029">
    <property type="protein sequence ID" value="MBU9738084.1"/>
    <property type="molecule type" value="Genomic_DNA"/>
</dbReference>
<gene>
    <name evidence="2" type="ORF">KTH89_16190</name>
</gene>
<keyword evidence="1" id="KW-0812">Transmembrane</keyword>
<accession>A0A949K1Q3</accession>
<sequence>MLYKKWQIGGGYMPKRIRSIRDTHKFVIEKVGKNKSWSLHITGASCMGNLFVGMGKLVMGIMSLSFFTCVSAFYTFGMVVAKICLLKGLIQENAQEKQYRYYKLSGMILIVASVLYVIYSTRLLWHPMVSHYDIYIGLGIAAFAFTELGLNIRGVIVERHNHTLLFHAIRMINLASSLICLVLTQTAILSFTHDTMPDYDPSVSNGLMGILMGIAATLIGCIMLWRVQRIKRKQETEKNE</sequence>
<proteinExistence type="predicted"/>
<reference evidence="2" key="1">
    <citation type="submission" date="2021-06" db="EMBL/GenBank/DDBJ databases">
        <title>Description of novel taxa of the family Lachnospiraceae.</title>
        <authorList>
            <person name="Chaplin A.V."/>
            <person name="Sokolova S.R."/>
            <person name="Pikina A.P."/>
            <person name="Korzhanova M."/>
            <person name="Belova V."/>
            <person name="Korostin D."/>
            <person name="Efimov B.A."/>
        </authorList>
    </citation>
    <scope>NUCLEOTIDE SEQUENCE</scope>
    <source>
        <strain evidence="2">ASD5720</strain>
    </source>
</reference>
<dbReference type="Proteomes" id="UP000712157">
    <property type="component" value="Unassembled WGS sequence"/>
</dbReference>
<comment type="caution">
    <text evidence="2">The sequence shown here is derived from an EMBL/GenBank/DDBJ whole genome shotgun (WGS) entry which is preliminary data.</text>
</comment>
<dbReference type="AlphaFoldDB" id="A0A949K1Q3"/>
<evidence type="ECO:0000256" key="1">
    <source>
        <dbReference type="SAM" id="Phobius"/>
    </source>
</evidence>
<keyword evidence="1" id="KW-1133">Transmembrane helix</keyword>
<evidence type="ECO:0000313" key="3">
    <source>
        <dbReference type="Proteomes" id="UP000712157"/>
    </source>
</evidence>
<keyword evidence="3" id="KW-1185">Reference proteome</keyword>
<evidence type="ECO:0000313" key="2">
    <source>
        <dbReference type="EMBL" id="MBU9738084.1"/>
    </source>
</evidence>
<feature type="transmembrane region" description="Helical" evidence="1">
    <location>
        <begin position="101"/>
        <end position="119"/>
    </location>
</feature>
<feature type="transmembrane region" description="Helical" evidence="1">
    <location>
        <begin position="203"/>
        <end position="225"/>
    </location>
</feature>
<keyword evidence="1" id="KW-0472">Membrane</keyword>
<feature type="transmembrane region" description="Helical" evidence="1">
    <location>
        <begin position="171"/>
        <end position="191"/>
    </location>
</feature>
<protein>
    <submittedName>
        <fullName evidence="2">Uncharacterized protein</fullName>
    </submittedName>
</protein>